<accession>A0ABP3PSF0</accession>
<keyword evidence="2" id="KW-1185">Reference proteome</keyword>
<dbReference type="Proteomes" id="UP001501427">
    <property type="component" value="Unassembled WGS sequence"/>
</dbReference>
<gene>
    <name evidence="1" type="ORF">GCM10009546_41210</name>
</gene>
<dbReference type="EMBL" id="BAAAHD010000034">
    <property type="protein sequence ID" value="GAA0574268.1"/>
    <property type="molecule type" value="Genomic_DNA"/>
</dbReference>
<evidence type="ECO:0008006" key="3">
    <source>
        <dbReference type="Google" id="ProtNLM"/>
    </source>
</evidence>
<proteinExistence type="predicted"/>
<name>A0ABP3PSF0_9ACTN</name>
<comment type="caution">
    <text evidence="1">The sequence shown here is derived from an EMBL/GenBank/DDBJ whole genome shotgun (WGS) entry which is preliminary data.</text>
</comment>
<organism evidence="1 2">
    <name type="scientific">Actinomadura livida</name>
    <dbReference type="NCBI Taxonomy" id="79909"/>
    <lineage>
        <taxon>Bacteria</taxon>
        <taxon>Bacillati</taxon>
        <taxon>Actinomycetota</taxon>
        <taxon>Actinomycetes</taxon>
        <taxon>Streptosporangiales</taxon>
        <taxon>Thermomonosporaceae</taxon>
        <taxon>Actinomadura</taxon>
    </lineage>
</organism>
<evidence type="ECO:0000313" key="1">
    <source>
        <dbReference type="EMBL" id="GAA0574268.1"/>
    </source>
</evidence>
<evidence type="ECO:0000313" key="2">
    <source>
        <dbReference type="Proteomes" id="UP001501427"/>
    </source>
</evidence>
<protein>
    <recommendedName>
        <fullName evidence="3">DUF4304 domain-containing protein</fullName>
    </recommendedName>
</protein>
<sequence>MREMGVGEGRRVSREKRQMVRGLCQAVGRWRPVLRWRTRCGHDVAVRHLDLLAVALKARGWRYVRLYGSGEFAVPVPLLWVYASGVTDDAGALVSVLATSGGAWGYHDARWGRYGFLAPCGDAKAAAERVDRFLKQRLFPGTW</sequence>
<reference evidence="2" key="1">
    <citation type="journal article" date="2019" name="Int. J. Syst. Evol. Microbiol.">
        <title>The Global Catalogue of Microorganisms (GCM) 10K type strain sequencing project: providing services to taxonomists for standard genome sequencing and annotation.</title>
        <authorList>
            <consortium name="The Broad Institute Genomics Platform"/>
            <consortium name="The Broad Institute Genome Sequencing Center for Infectious Disease"/>
            <person name="Wu L."/>
            <person name="Ma J."/>
        </authorList>
    </citation>
    <scope>NUCLEOTIDE SEQUENCE [LARGE SCALE GENOMIC DNA]</scope>
    <source>
        <strain evidence="2">JCM 10667</strain>
    </source>
</reference>